<dbReference type="STRING" id="1123008.GCA_000380985_02775"/>
<dbReference type="Gene3D" id="2.120.10.30">
    <property type="entry name" value="TolB, C-terminal domain"/>
    <property type="match status" value="1"/>
</dbReference>
<sequence length="416" mass="45343">MDILKIGAVYLLSLFLLSASCDEQKSNNESHEEVVSQKGTLPPVENREPNTNYRPAFEGQTRVGGVKTSTPYEVTVIAEGLAKPWAVTTLPDGRLLITQKGGSLRIATSDGSMSEPITGFPEVDDRGQGGLLDVAPAPDFDSSRMLYFTLAERTPQGSLTAVGKGRLSDDETAIEAFRIIYRAIPYFDNSMHFGGRLLFNKEGNLFVSTGERSDLATRYNAQKLETAHGKVVHITPEGEPVEGNPFIGKEGALPEIYSYGHRNPQGLDIHPVTGELWLSEMGPRGGDELNLIKPGKDYGWPTITYGIEYNGNAVGEGITAKEGMEQPVYYWDPVLSPSGMAFYAGNAIPEWQNNLFIGGLNSNHIARLVIEGDRVVGEERLLANEGQRFRDVGAGNDGALYAVTDEGRLYRIAKAN</sequence>
<proteinExistence type="predicted"/>
<name>A0A101HKT1_9BACT</name>
<dbReference type="Proteomes" id="UP000053860">
    <property type="component" value="Unassembled WGS sequence"/>
</dbReference>
<evidence type="ECO:0000313" key="4">
    <source>
        <dbReference type="Proteomes" id="UP000053860"/>
    </source>
</evidence>
<reference evidence="4" key="1">
    <citation type="journal article" date="2015" name="MBio">
        <title>Genome-Resolved Metagenomic Analysis Reveals Roles for Candidate Phyla and Other Microbial Community Members in Biogeochemical Transformations in Oil Reservoirs.</title>
        <authorList>
            <person name="Hu P."/>
            <person name="Tom L."/>
            <person name="Singh A."/>
            <person name="Thomas B.C."/>
            <person name="Baker B.J."/>
            <person name="Piceno Y.M."/>
            <person name="Andersen G.L."/>
            <person name="Banfield J.F."/>
        </authorList>
    </citation>
    <scope>NUCLEOTIDE SEQUENCE [LARGE SCALE GENOMIC DNA]</scope>
</reference>
<evidence type="ECO:0000313" key="3">
    <source>
        <dbReference type="EMBL" id="KUK78631.1"/>
    </source>
</evidence>
<gene>
    <name evidence="3" type="ORF">XD92_0172</name>
</gene>
<feature type="domain" description="Glucose/Sorbosone dehydrogenase" evidence="2">
    <location>
        <begin position="81"/>
        <end position="411"/>
    </location>
</feature>
<dbReference type="PATRIC" id="fig|294710.3.peg.317"/>
<dbReference type="PROSITE" id="PS51257">
    <property type="entry name" value="PROKAR_LIPOPROTEIN"/>
    <property type="match status" value="1"/>
</dbReference>
<comment type="caution">
    <text evidence="3">The sequence shown here is derived from an EMBL/GenBank/DDBJ whole genome shotgun (WGS) entry which is preliminary data.</text>
</comment>
<dbReference type="InterPro" id="IPR011041">
    <property type="entry name" value="Quinoprot_gluc/sorb_DH_b-prop"/>
</dbReference>
<evidence type="ECO:0000259" key="2">
    <source>
        <dbReference type="Pfam" id="PF07995"/>
    </source>
</evidence>
<accession>A0A101HKT1</accession>
<dbReference type="PANTHER" id="PTHR19328">
    <property type="entry name" value="HEDGEHOG-INTERACTING PROTEIN"/>
    <property type="match status" value="1"/>
</dbReference>
<dbReference type="InterPro" id="IPR012938">
    <property type="entry name" value="Glc/Sorbosone_DH"/>
</dbReference>
<dbReference type="AlphaFoldDB" id="A0A101HKT1"/>
<dbReference type="PANTHER" id="PTHR19328:SF75">
    <property type="entry name" value="ALDOSE SUGAR DEHYDROGENASE YLII"/>
    <property type="match status" value="1"/>
</dbReference>
<dbReference type="InterPro" id="IPR011042">
    <property type="entry name" value="6-blade_b-propeller_TolB-like"/>
</dbReference>
<protein>
    <submittedName>
        <fullName evidence="3">Glucose sorbosone dehydrogenase</fullName>
    </submittedName>
</protein>
<dbReference type="SUPFAM" id="SSF50952">
    <property type="entry name" value="Soluble quinoprotein glucose dehydrogenase"/>
    <property type="match status" value="1"/>
</dbReference>
<feature type="region of interest" description="Disordered" evidence="1">
    <location>
        <begin position="28"/>
        <end position="57"/>
    </location>
</feature>
<dbReference type="Pfam" id="PF07995">
    <property type="entry name" value="GSDH"/>
    <property type="match status" value="1"/>
</dbReference>
<dbReference type="EMBL" id="LGGN01000015">
    <property type="protein sequence ID" value="KUK78631.1"/>
    <property type="molecule type" value="Genomic_DNA"/>
</dbReference>
<organism evidence="3 4">
    <name type="scientific">Proteiniphilum acetatigenes</name>
    <dbReference type="NCBI Taxonomy" id="294710"/>
    <lineage>
        <taxon>Bacteria</taxon>
        <taxon>Pseudomonadati</taxon>
        <taxon>Bacteroidota</taxon>
        <taxon>Bacteroidia</taxon>
        <taxon>Bacteroidales</taxon>
        <taxon>Dysgonomonadaceae</taxon>
        <taxon>Proteiniphilum</taxon>
    </lineage>
</organism>
<evidence type="ECO:0000256" key="1">
    <source>
        <dbReference type="SAM" id="MobiDB-lite"/>
    </source>
</evidence>